<protein>
    <submittedName>
        <fullName evidence="2">Uncharacterized protein</fullName>
    </submittedName>
</protein>
<reference evidence="3" key="1">
    <citation type="journal article" date="2010" name="Genome Biol.">
        <title>Genome sequence of the necrotrophic plant pathogen Pythium ultimum reveals original pathogenicity mechanisms and effector repertoire.</title>
        <authorList>
            <person name="Levesque C.A."/>
            <person name="Brouwer H."/>
            <person name="Cano L."/>
            <person name="Hamilton J.P."/>
            <person name="Holt C."/>
            <person name="Huitema E."/>
            <person name="Raffaele S."/>
            <person name="Robideau G.P."/>
            <person name="Thines M."/>
            <person name="Win J."/>
            <person name="Zerillo M.M."/>
            <person name="Beakes G.W."/>
            <person name="Boore J.L."/>
            <person name="Busam D."/>
            <person name="Dumas B."/>
            <person name="Ferriera S."/>
            <person name="Fuerstenberg S.I."/>
            <person name="Gachon C.M."/>
            <person name="Gaulin E."/>
            <person name="Govers F."/>
            <person name="Grenville-Briggs L."/>
            <person name="Horner N."/>
            <person name="Hostetler J."/>
            <person name="Jiang R.H."/>
            <person name="Johnson J."/>
            <person name="Krajaejun T."/>
            <person name="Lin H."/>
            <person name="Meijer H.J."/>
            <person name="Moore B."/>
            <person name="Morris P."/>
            <person name="Phuntmart V."/>
            <person name="Puiu D."/>
            <person name="Shetty J."/>
            <person name="Stajich J.E."/>
            <person name="Tripathy S."/>
            <person name="Wawra S."/>
            <person name="van West P."/>
            <person name="Whitty B.R."/>
            <person name="Coutinho P.M."/>
            <person name="Henrissat B."/>
            <person name="Martin F."/>
            <person name="Thomas P.D."/>
            <person name="Tyler B.M."/>
            <person name="De Vries R.P."/>
            <person name="Kamoun S."/>
            <person name="Yandell M."/>
            <person name="Tisserat N."/>
            <person name="Buell C.R."/>
        </authorList>
    </citation>
    <scope>NUCLEOTIDE SEQUENCE</scope>
    <source>
        <strain evidence="3">DAOM:BR144</strain>
    </source>
</reference>
<feature type="compositionally biased region" description="Polar residues" evidence="1">
    <location>
        <begin position="80"/>
        <end position="90"/>
    </location>
</feature>
<reference evidence="3" key="2">
    <citation type="submission" date="2010-04" db="EMBL/GenBank/DDBJ databases">
        <authorList>
            <person name="Buell R."/>
            <person name="Hamilton J."/>
            <person name="Hostetler J."/>
        </authorList>
    </citation>
    <scope>NUCLEOTIDE SEQUENCE [LARGE SCALE GENOMIC DNA]</scope>
    <source>
        <strain evidence="3">DAOM:BR144</strain>
    </source>
</reference>
<evidence type="ECO:0000256" key="1">
    <source>
        <dbReference type="SAM" id="MobiDB-lite"/>
    </source>
</evidence>
<dbReference type="VEuPathDB" id="FungiDB:PYU1_G001590"/>
<dbReference type="HOGENOM" id="CLU_470613_0_0_1"/>
<dbReference type="EnsemblProtists" id="PYU1_T001590">
    <property type="protein sequence ID" value="PYU1_T001590"/>
    <property type="gene ID" value="PYU1_G001590"/>
</dbReference>
<organism evidence="2 3">
    <name type="scientific">Globisporangium ultimum (strain ATCC 200006 / CBS 805.95 / DAOM BR144)</name>
    <name type="common">Pythium ultimum</name>
    <dbReference type="NCBI Taxonomy" id="431595"/>
    <lineage>
        <taxon>Eukaryota</taxon>
        <taxon>Sar</taxon>
        <taxon>Stramenopiles</taxon>
        <taxon>Oomycota</taxon>
        <taxon>Peronosporomycetes</taxon>
        <taxon>Pythiales</taxon>
        <taxon>Pythiaceae</taxon>
        <taxon>Globisporangium</taxon>
    </lineage>
</organism>
<sequence length="580" mass="65563">MNEERARSARGMNTQHCSPAANAATTSGERAQADGVHGDAGEEGWKSPKRRGTRRKKAEKPVFKENDISNRLKGRVVSPQISRTAAQSTKRGAARDRRKPLVKDISAKYATRSNANASRKPESGSGVETFKQLLYYVRSGADAAYVLDLTLRITDLARLRKISHYLSTNTELSGSKAVRRQLAEQWYASCKVPANIRHLVSKWDCSKYDDVSGHARVLTRWLVAERITQAELERRLPTFTYVNRPSRPIHVMPQPEKITPAPQSYLEALNQAETLFRDSSVPIVTNNRLYDLCPTPMETALDLRPITPDEAEAIDLILAGELIVPYPPPFLYRIYNGRELAAFQDLFQQLEYPLTAHLEPGQVLSATISHFGMLKLMETGSAACTELADKALEFRKSVARIVYTSKTRTISFYFRGKRAAETWSGWKVLFMGRFLPLFDYKTLTTAKDHDGRRNRVRLGTYSATMVIRGEPLDSWTIFHLTQDLLGLNCFKVTPVTTEEGDIEQHKWRIHLVSEGCPQVLENYTHIRWKESEILLHHHEVFKFQPCPRCGSGFHPASGCTNDETDSHIKTLVIPAEVPQK</sequence>
<feature type="compositionally biased region" description="Basic residues" evidence="1">
    <location>
        <begin position="47"/>
        <end position="58"/>
    </location>
</feature>
<dbReference type="EMBL" id="GL376626">
    <property type="status" value="NOT_ANNOTATED_CDS"/>
    <property type="molecule type" value="Genomic_DNA"/>
</dbReference>
<dbReference type="AlphaFoldDB" id="K3W9E9"/>
<feature type="compositionally biased region" description="Basic and acidic residues" evidence="1">
    <location>
        <begin position="36"/>
        <end position="46"/>
    </location>
</feature>
<dbReference type="InParanoid" id="K3W9E9"/>
<proteinExistence type="predicted"/>
<feature type="region of interest" description="Disordered" evidence="1">
    <location>
        <begin position="80"/>
        <end position="99"/>
    </location>
</feature>
<reference evidence="2" key="3">
    <citation type="submission" date="2015-02" db="UniProtKB">
        <authorList>
            <consortium name="EnsemblProtists"/>
        </authorList>
    </citation>
    <scope>IDENTIFICATION</scope>
    <source>
        <strain evidence="2">DAOM BR144</strain>
    </source>
</reference>
<dbReference type="OMA" id="TISFYFR"/>
<keyword evidence="3" id="KW-1185">Reference proteome</keyword>
<feature type="compositionally biased region" description="Polar residues" evidence="1">
    <location>
        <begin position="11"/>
        <end position="29"/>
    </location>
</feature>
<evidence type="ECO:0000313" key="3">
    <source>
        <dbReference type="Proteomes" id="UP000019132"/>
    </source>
</evidence>
<feature type="region of interest" description="Disordered" evidence="1">
    <location>
        <begin position="1"/>
        <end position="62"/>
    </location>
</feature>
<name>K3W9E9_GLOUD</name>
<dbReference type="eggNOG" id="ENOG502SR29">
    <property type="taxonomic scope" value="Eukaryota"/>
</dbReference>
<accession>K3W9E9</accession>
<dbReference type="Proteomes" id="UP000019132">
    <property type="component" value="Unassembled WGS sequence"/>
</dbReference>
<evidence type="ECO:0000313" key="2">
    <source>
        <dbReference type="EnsemblProtists" id="PYU1_T001590"/>
    </source>
</evidence>